<evidence type="ECO:0000313" key="1">
    <source>
        <dbReference type="EMBL" id="KAJ4484706.1"/>
    </source>
</evidence>
<dbReference type="Proteomes" id="UP001150238">
    <property type="component" value="Unassembled WGS sequence"/>
</dbReference>
<reference evidence="1" key="1">
    <citation type="submission" date="2022-08" db="EMBL/GenBank/DDBJ databases">
        <authorList>
            <consortium name="DOE Joint Genome Institute"/>
            <person name="Min B."/>
            <person name="Riley R."/>
            <person name="Sierra-Patev S."/>
            <person name="Naranjo-Ortiz M."/>
            <person name="Looney B."/>
            <person name="Konkel Z."/>
            <person name="Slot J.C."/>
            <person name="Sakamoto Y."/>
            <person name="Steenwyk J.L."/>
            <person name="Rokas A."/>
            <person name="Carro J."/>
            <person name="Camarero S."/>
            <person name="Ferreira P."/>
            <person name="Molpeceres G."/>
            <person name="Ruiz-Duenas F.J."/>
            <person name="Serrano A."/>
            <person name="Henrissat B."/>
            <person name="Drula E."/>
            <person name="Hughes K.W."/>
            <person name="Mata J.L."/>
            <person name="Ishikawa N.K."/>
            <person name="Vargas-Isla R."/>
            <person name="Ushijima S."/>
            <person name="Smith C.A."/>
            <person name="Ahrendt S."/>
            <person name="Andreopoulos W."/>
            <person name="He G."/>
            <person name="Labutti K."/>
            <person name="Lipzen A."/>
            <person name="Ng V."/>
            <person name="Sandor L."/>
            <person name="Barry K."/>
            <person name="Martinez A.T."/>
            <person name="Xiao Y."/>
            <person name="Gibbons J.G."/>
            <person name="Terashima K."/>
            <person name="Hibbett D.S."/>
            <person name="Grigoriev I.V."/>
        </authorList>
    </citation>
    <scope>NUCLEOTIDE SEQUENCE</scope>
    <source>
        <strain evidence="1">Sp2 HRB7682 ss15</strain>
    </source>
</reference>
<dbReference type="EMBL" id="JANVFS010000011">
    <property type="protein sequence ID" value="KAJ4484706.1"/>
    <property type="molecule type" value="Genomic_DNA"/>
</dbReference>
<accession>A0A9W9AMJ9</accession>
<evidence type="ECO:0000313" key="2">
    <source>
        <dbReference type="Proteomes" id="UP001150238"/>
    </source>
</evidence>
<organism evidence="1 2">
    <name type="scientific">Lentinula lateritia</name>
    <dbReference type="NCBI Taxonomy" id="40482"/>
    <lineage>
        <taxon>Eukaryota</taxon>
        <taxon>Fungi</taxon>
        <taxon>Dikarya</taxon>
        <taxon>Basidiomycota</taxon>
        <taxon>Agaricomycotina</taxon>
        <taxon>Agaricomycetes</taxon>
        <taxon>Agaricomycetidae</taxon>
        <taxon>Agaricales</taxon>
        <taxon>Marasmiineae</taxon>
        <taxon>Omphalotaceae</taxon>
        <taxon>Lentinula</taxon>
    </lineage>
</organism>
<comment type="caution">
    <text evidence="1">The sequence shown here is derived from an EMBL/GenBank/DDBJ whole genome shotgun (WGS) entry which is preliminary data.</text>
</comment>
<sequence>MVTKFLYLFTLHTNPISAAANFRYRLQLLWDLVGAGSEPCLALLSLLSITSHHCIFQRNYFQTCAIDYLR</sequence>
<reference evidence="1" key="2">
    <citation type="journal article" date="2023" name="Proc. Natl. Acad. Sci. U.S.A.">
        <title>A global phylogenomic analysis of the shiitake genus Lentinula.</title>
        <authorList>
            <person name="Sierra-Patev S."/>
            <person name="Min B."/>
            <person name="Naranjo-Ortiz M."/>
            <person name="Looney B."/>
            <person name="Konkel Z."/>
            <person name="Slot J.C."/>
            <person name="Sakamoto Y."/>
            <person name="Steenwyk J.L."/>
            <person name="Rokas A."/>
            <person name="Carro J."/>
            <person name="Camarero S."/>
            <person name="Ferreira P."/>
            <person name="Molpeceres G."/>
            <person name="Ruiz-Duenas F.J."/>
            <person name="Serrano A."/>
            <person name="Henrissat B."/>
            <person name="Drula E."/>
            <person name="Hughes K.W."/>
            <person name="Mata J.L."/>
            <person name="Ishikawa N.K."/>
            <person name="Vargas-Isla R."/>
            <person name="Ushijima S."/>
            <person name="Smith C.A."/>
            <person name="Donoghue J."/>
            <person name="Ahrendt S."/>
            <person name="Andreopoulos W."/>
            <person name="He G."/>
            <person name="LaButti K."/>
            <person name="Lipzen A."/>
            <person name="Ng V."/>
            <person name="Riley R."/>
            <person name="Sandor L."/>
            <person name="Barry K."/>
            <person name="Martinez A.T."/>
            <person name="Xiao Y."/>
            <person name="Gibbons J.G."/>
            <person name="Terashima K."/>
            <person name="Grigoriev I.V."/>
            <person name="Hibbett D."/>
        </authorList>
    </citation>
    <scope>NUCLEOTIDE SEQUENCE</scope>
    <source>
        <strain evidence="1">Sp2 HRB7682 ss15</strain>
    </source>
</reference>
<dbReference type="AlphaFoldDB" id="A0A9W9AMJ9"/>
<protein>
    <submittedName>
        <fullName evidence="1">Uncharacterized protein</fullName>
    </submittedName>
</protein>
<name>A0A9W9AMJ9_9AGAR</name>
<proteinExistence type="predicted"/>
<gene>
    <name evidence="1" type="ORF">C8J55DRAFT_508793</name>
</gene>